<feature type="region of interest" description="Disordered" evidence="1">
    <location>
        <begin position="686"/>
        <end position="711"/>
    </location>
</feature>
<feature type="region of interest" description="Disordered" evidence="1">
    <location>
        <begin position="1579"/>
        <end position="1600"/>
    </location>
</feature>
<feature type="region of interest" description="Disordered" evidence="1">
    <location>
        <begin position="573"/>
        <end position="593"/>
    </location>
</feature>
<evidence type="ECO:0000313" key="2">
    <source>
        <dbReference type="EMBL" id="KAL1494266.1"/>
    </source>
</evidence>
<feature type="region of interest" description="Disordered" evidence="1">
    <location>
        <begin position="1257"/>
        <end position="1331"/>
    </location>
</feature>
<feature type="region of interest" description="Disordered" evidence="1">
    <location>
        <begin position="1773"/>
        <end position="1800"/>
    </location>
</feature>
<dbReference type="EMBL" id="JBDJPC010000007">
    <property type="protein sequence ID" value="KAL1494266.1"/>
    <property type="molecule type" value="Genomic_DNA"/>
</dbReference>
<keyword evidence="3" id="KW-1185">Reference proteome</keyword>
<feature type="region of interest" description="Disordered" evidence="1">
    <location>
        <begin position="1507"/>
        <end position="1543"/>
    </location>
</feature>
<feature type="compositionally biased region" description="Low complexity" evidence="1">
    <location>
        <begin position="1898"/>
        <end position="1920"/>
    </location>
</feature>
<dbReference type="Proteomes" id="UP001566132">
    <property type="component" value="Unassembled WGS sequence"/>
</dbReference>
<feature type="compositionally biased region" description="Polar residues" evidence="1">
    <location>
        <begin position="1110"/>
        <end position="1122"/>
    </location>
</feature>
<feature type="region of interest" description="Disordered" evidence="1">
    <location>
        <begin position="512"/>
        <end position="532"/>
    </location>
</feature>
<accession>A0ABD1EIB4</accession>
<evidence type="ECO:0000256" key="1">
    <source>
        <dbReference type="SAM" id="MobiDB-lite"/>
    </source>
</evidence>
<feature type="compositionally biased region" description="Basic and acidic residues" evidence="1">
    <location>
        <begin position="1259"/>
        <end position="1275"/>
    </location>
</feature>
<feature type="compositionally biased region" description="Basic residues" evidence="1">
    <location>
        <begin position="830"/>
        <end position="843"/>
    </location>
</feature>
<feature type="compositionally biased region" description="Basic and acidic residues" evidence="1">
    <location>
        <begin position="973"/>
        <end position="989"/>
    </location>
</feature>
<feature type="compositionally biased region" description="Polar residues" evidence="1">
    <location>
        <begin position="1318"/>
        <end position="1327"/>
    </location>
</feature>
<evidence type="ECO:0000313" key="3">
    <source>
        <dbReference type="Proteomes" id="UP001566132"/>
    </source>
</evidence>
<feature type="region of interest" description="Disordered" evidence="1">
    <location>
        <begin position="1092"/>
        <end position="1126"/>
    </location>
</feature>
<gene>
    <name evidence="2" type="ORF">ABEB36_009890</name>
</gene>
<feature type="region of interest" description="Disordered" evidence="1">
    <location>
        <begin position="1845"/>
        <end position="1865"/>
    </location>
</feature>
<feature type="compositionally biased region" description="Polar residues" evidence="1">
    <location>
        <begin position="1773"/>
        <end position="1799"/>
    </location>
</feature>
<name>A0ABD1EIB4_HYPHA</name>
<sequence length="1936" mass="217023">MELKKQLSMILLRFRLPQSDGTQTKAETRGYVPAEPQRKVFMRTEMDTKRVKGTTALKQGQKQKNTIVGVQTTAVPAVATVPKRKSTPINEDPKLECCSSSSISRYNKNLFSYKRDESHNENTTVKVVSPEKCQLNGTLPIEKMSFEENPCIVSSNNNIDFIEMCTLDAKEFLKCGCSTTNSDNFRKDCFRNFKKSTDNNNDITTLDCRDEKCNNDRCLITGDLCEIAATTNNNGSQEIDIIKPTVKQKDNYKTNDCCDKTLSSENCCATVNCYGKNDGVQDEKTMCQSETEENIQVIAESEEKTIDKSEYIEGNCESEQVTTEGKNEQIIDALLSNEEQISINEESKLSQNDQVTEEIEPKREDLEYLLDTSTKQDEELMQPKLVIDENESIPDLTNNVLKSNSSQNVEKLNNCTCKLLESSSSSNELFCNILKAIQKNCQKYSTGIPEDVATNLNDLVRHIYPKKYNCESPIYNDFSLALFESNLDPKNLPQLRIAGQFSDESSTVTTRIFSSNDGTTTTKQQEETTYDRESCASLESIDTDEQTREQAPICSRESDVDVVVSDAAGRRLSQQQLSNTSPSLVNSSVTKTGNDSCTTTLKSDKEPINEELLWRFENGRLVFESKSNLDQTEEQVVCAQEDDLGALEVSSLTTDAEILSSKCLNKRSDESASRLRHLKDKLKKAGITDTKENDSSPETKNPINEEDEQFQQEQQRCSFIEYKDFETNDAAIIALNKSEAEELIPDVSNNDTFCQFNVSEFAAFNANNLKIYDEFIEHSSSDDDDADSCECEEEHFIVIRRMRGDGTTMVNNEASERSKHNPDRDNLKSLLKKPGRGAKSKKSNRVVFNENKNEFFDADYIILIREDCDLDDDEDDGICTCQQHEMVRLTCCEPNCSCQYDLGPEPTPQSPKFAPPIEFVDAVTLSPPEGYKDMELFRQGHQQQRGAVCRECSVAHGEEIEEDGEASQSDSEMDTRQKRDEQEEKEKTDQSQQTTPTTPPKSEYIFENMSNKQLRDVEESNKQLPPSQGSPISGILKGGRLWKQQSLDVHAAKPTITDSNILSSDSVTSDEEGNNKRSVRFIESEEKRACCDGAPESLPEEKSHPDQPIANKQTEQNLTNSPDAPEMTLTFKLGHHVLISNNSLKPNSAVRQLFPCTKTLGTAQGGVYSMEEASQQQQQQQQYLVTAESLRAFEEAKRSKLPQMISSGETDETIKRAIERNTLRRSLIRYEPKSKKQPYKNDNSLVERIKQLTCNVDSNEQKSSIEKKDSEDVPDSRASPPGEEAKNSLDVARPGLEMKQNFSPSSSSTASSSSSMSINQNYQQPPQQMRKLSATGEQILIDARRSDNLPDIQNNFRKDIKHLPDVAGSHNHEISEPTRAIPHPPDLNHCLLSNKISSSSNSSESRRQFLSTFAPLTACVTMGIMPNEDYYYHLTNQPGGGGERVSIASSGTEYSLEDIDEGLKNDEDEQKKIAPDVLAGTPSASESGDELAMFVQQDAGRIERIKKKYQPAESKQESNKATEDDDENDDYGFNRRPSVRGIKPRFGTTTEILQQIQNQLQPPPPPPSARVAWPYYSESGLTDNSKQRNANPPPSSNYHYINVGEETVKTRGGYPAHFRPTSLQDTDGTFQNCANQRCVSRDTFQSRSNSNIYSSTIRMGNDYYQSLPRQKNGRPQSPPPMDMSKQYHQTMVYIPYNHIEGYQPVQYYHNNAGTGDYASRVSSHNQINKRYVEPIYQSRVHHQPDEHHFNNPNIVLALPPKTLNRLPFPNSQVVAGSRSESPLPGQFSTARSTQTSTAHPQCGYYPPRYRPMVAPTWQGDGNYVTKLNRHSFPNMAPRYPAADTISLTDSDSQHSGSLQNGFRQSDISMYASKNSISNSPTKPRFIERGVPEGAASVSPQDASGISQSSSSTMTSPTSPQNPVPANQKPLFYAMNV</sequence>
<protein>
    <submittedName>
        <fullName evidence="2">Uncharacterized protein</fullName>
    </submittedName>
</protein>
<proteinExistence type="predicted"/>
<feature type="compositionally biased region" description="Basic and acidic residues" evidence="1">
    <location>
        <begin position="814"/>
        <end position="827"/>
    </location>
</feature>
<feature type="compositionally biased region" description="Low complexity" evidence="1">
    <location>
        <begin position="1303"/>
        <end position="1317"/>
    </location>
</feature>
<feature type="region of interest" description="Disordered" evidence="1">
    <location>
        <begin position="812"/>
        <end position="843"/>
    </location>
</feature>
<feature type="compositionally biased region" description="Polar residues" evidence="1">
    <location>
        <begin position="1022"/>
        <end position="1031"/>
    </location>
</feature>
<reference evidence="2 3" key="1">
    <citation type="submission" date="2024-05" db="EMBL/GenBank/DDBJ databases">
        <title>Genetic variation in Jamaican populations of the coffee berry borer (Hypothenemus hampei).</title>
        <authorList>
            <person name="Errbii M."/>
            <person name="Myrie A."/>
        </authorList>
    </citation>
    <scope>NUCLEOTIDE SEQUENCE [LARGE SCALE GENOMIC DNA]</scope>
    <source>
        <strain evidence="2">JA-Hopewell-2020-01-JO</strain>
        <tissue evidence="2">Whole body</tissue>
    </source>
</reference>
<feature type="region of interest" description="Disordered" evidence="1">
    <location>
        <begin position="1892"/>
        <end position="1931"/>
    </location>
</feature>
<feature type="compositionally biased region" description="Polar residues" evidence="1">
    <location>
        <begin position="1579"/>
        <end position="1590"/>
    </location>
</feature>
<comment type="caution">
    <text evidence="2">The sequence shown here is derived from an EMBL/GenBank/DDBJ whole genome shotgun (WGS) entry which is preliminary data.</text>
</comment>
<feature type="region of interest" description="Disordered" evidence="1">
    <location>
        <begin position="958"/>
        <end position="1037"/>
    </location>
</feature>
<organism evidence="2 3">
    <name type="scientific">Hypothenemus hampei</name>
    <name type="common">Coffee berry borer</name>
    <dbReference type="NCBI Taxonomy" id="57062"/>
    <lineage>
        <taxon>Eukaryota</taxon>
        <taxon>Metazoa</taxon>
        <taxon>Ecdysozoa</taxon>
        <taxon>Arthropoda</taxon>
        <taxon>Hexapoda</taxon>
        <taxon>Insecta</taxon>
        <taxon>Pterygota</taxon>
        <taxon>Neoptera</taxon>
        <taxon>Endopterygota</taxon>
        <taxon>Coleoptera</taxon>
        <taxon>Polyphaga</taxon>
        <taxon>Cucujiformia</taxon>
        <taxon>Curculionidae</taxon>
        <taxon>Scolytinae</taxon>
        <taxon>Hypothenemus</taxon>
    </lineage>
</organism>